<dbReference type="NCBIfam" id="TIGR01400">
    <property type="entry name" value="fliR"/>
    <property type="match status" value="1"/>
</dbReference>
<feature type="transmembrane region" description="Helical" evidence="10">
    <location>
        <begin position="123"/>
        <end position="140"/>
    </location>
</feature>
<keyword evidence="8 10" id="KW-0975">Bacterial flagellum</keyword>
<keyword evidence="5 10" id="KW-0812">Transmembrane</keyword>
<evidence type="ECO:0000256" key="4">
    <source>
        <dbReference type="ARBA" id="ARBA00022475"/>
    </source>
</evidence>
<comment type="function">
    <text evidence="1 10">Role in flagellar biosynthesis.</text>
</comment>
<reference evidence="11" key="1">
    <citation type="journal article" date="2020" name="mSystems">
        <title>Genome- and Community-Level Interaction Insights into Carbon Utilization and Element Cycling Functions of Hydrothermarchaeota in Hydrothermal Sediment.</title>
        <authorList>
            <person name="Zhou Z."/>
            <person name="Liu Y."/>
            <person name="Xu W."/>
            <person name="Pan J."/>
            <person name="Luo Z.H."/>
            <person name="Li M."/>
        </authorList>
    </citation>
    <scope>NUCLEOTIDE SEQUENCE [LARGE SCALE GENOMIC DNA]</scope>
    <source>
        <strain evidence="11">SpSt-143</strain>
    </source>
</reference>
<evidence type="ECO:0000313" key="11">
    <source>
        <dbReference type="EMBL" id="HER95989.1"/>
    </source>
</evidence>
<dbReference type="PANTHER" id="PTHR30065:SF1">
    <property type="entry name" value="SURFACE PRESENTATION OF ANTIGENS PROTEIN SPAR"/>
    <property type="match status" value="1"/>
</dbReference>
<dbReference type="GO" id="GO:0006605">
    <property type="term" value="P:protein targeting"/>
    <property type="evidence" value="ECO:0007669"/>
    <property type="project" value="UniProtKB-UniRule"/>
</dbReference>
<feature type="transmembrane region" description="Helical" evidence="10">
    <location>
        <begin position="180"/>
        <end position="205"/>
    </location>
</feature>
<sequence length="258" mass="28116">MPLLNPEYLLRVLLVFVRISGVLLTAPLFGQLAIPVRVRLLLAVLLAYSLSGLVRTPLPPHVDQALGFMVAVAIEALTGVLLGFAAHVVFWAVEMASDLIGFQVGLHMAQVFNPLEAHSTNPLGRLLSLTTLMVFVLLEGHHAVVRVLVRSFDVVPLAGAYLAGSSPLLLHWAWEFLVLAFRLAAPFLVTILLIDVALGIFARIVPQADLFSIALPLKLLVGLGVAVFYVQHFFPLMFSLLGDLENTLLRLLEAIVPR</sequence>
<dbReference type="Pfam" id="PF01311">
    <property type="entry name" value="Bac_export_1"/>
    <property type="match status" value="1"/>
</dbReference>
<dbReference type="InterPro" id="IPR002010">
    <property type="entry name" value="T3SS_IM_R"/>
</dbReference>
<evidence type="ECO:0000256" key="9">
    <source>
        <dbReference type="NCBIfam" id="TIGR01400"/>
    </source>
</evidence>
<evidence type="ECO:0000256" key="1">
    <source>
        <dbReference type="ARBA" id="ARBA00002578"/>
    </source>
</evidence>
<feature type="transmembrane region" description="Helical" evidence="10">
    <location>
        <begin position="152"/>
        <end position="174"/>
    </location>
</feature>
<evidence type="ECO:0000256" key="7">
    <source>
        <dbReference type="ARBA" id="ARBA00023136"/>
    </source>
</evidence>
<comment type="subcellular location">
    <subcellularLocation>
        <location evidence="10">Cell membrane</location>
        <topology evidence="10">Multi-pass membrane protein</topology>
    </subcellularLocation>
    <subcellularLocation>
        <location evidence="10">Bacterial flagellum basal body</location>
    </subcellularLocation>
</comment>
<feature type="transmembrane region" description="Helical" evidence="10">
    <location>
        <begin position="12"/>
        <end position="30"/>
    </location>
</feature>
<keyword evidence="6 10" id="KW-1133">Transmembrane helix</keyword>
<dbReference type="GO" id="GO:0044780">
    <property type="term" value="P:bacterial-type flagellum assembly"/>
    <property type="evidence" value="ECO:0007669"/>
    <property type="project" value="UniProtKB-UniRule"/>
</dbReference>
<organism evidence="11">
    <name type="scientific">Rhodothermus marinus</name>
    <name type="common">Rhodothermus obamensis</name>
    <dbReference type="NCBI Taxonomy" id="29549"/>
    <lineage>
        <taxon>Bacteria</taxon>
        <taxon>Pseudomonadati</taxon>
        <taxon>Rhodothermota</taxon>
        <taxon>Rhodothermia</taxon>
        <taxon>Rhodothermales</taxon>
        <taxon>Rhodothermaceae</taxon>
        <taxon>Rhodothermus</taxon>
    </lineage>
</organism>
<feature type="transmembrane region" description="Helical" evidence="10">
    <location>
        <begin position="217"/>
        <end position="241"/>
    </location>
</feature>
<dbReference type="EMBL" id="DSGB01000004">
    <property type="protein sequence ID" value="HER95989.1"/>
    <property type="molecule type" value="Genomic_DNA"/>
</dbReference>
<dbReference type="GO" id="GO:0009425">
    <property type="term" value="C:bacterial-type flagellum basal body"/>
    <property type="evidence" value="ECO:0007669"/>
    <property type="project" value="UniProtKB-SubCell"/>
</dbReference>
<dbReference type="InterPro" id="IPR006303">
    <property type="entry name" value="FliR"/>
</dbReference>
<dbReference type="GO" id="GO:0005886">
    <property type="term" value="C:plasma membrane"/>
    <property type="evidence" value="ECO:0007669"/>
    <property type="project" value="UniProtKB-SubCell"/>
</dbReference>
<dbReference type="AlphaFoldDB" id="A0A7V2B0E3"/>
<feature type="transmembrane region" description="Helical" evidence="10">
    <location>
        <begin position="36"/>
        <end position="54"/>
    </location>
</feature>
<dbReference type="PANTHER" id="PTHR30065">
    <property type="entry name" value="FLAGELLAR BIOSYNTHETIC PROTEIN FLIR"/>
    <property type="match status" value="1"/>
</dbReference>
<proteinExistence type="inferred from homology"/>
<keyword evidence="11" id="KW-0966">Cell projection</keyword>
<protein>
    <recommendedName>
        <fullName evidence="3 9">Flagellar biosynthetic protein FliR</fullName>
    </recommendedName>
</protein>
<comment type="similarity">
    <text evidence="2 10">Belongs to the FliR/MopE/SpaR family.</text>
</comment>
<gene>
    <name evidence="11" type="primary">fliR</name>
    <name evidence="11" type="ORF">ENO59_05675</name>
</gene>
<evidence type="ECO:0000256" key="2">
    <source>
        <dbReference type="ARBA" id="ARBA00009772"/>
    </source>
</evidence>
<evidence type="ECO:0000256" key="10">
    <source>
        <dbReference type="RuleBase" id="RU362071"/>
    </source>
</evidence>
<keyword evidence="11" id="KW-0969">Cilium</keyword>
<dbReference type="PRINTS" id="PR00953">
    <property type="entry name" value="TYPE3IMRPROT"/>
</dbReference>
<evidence type="ECO:0000256" key="6">
    <source>
        <dbReference type="ARBA" id="ARBA00022989"/>
    </source>
</evidence>
<keyword evidence="11" id="KW-0282">Flagellum</keyword>
<accession>A0A7V2B0E3</accession>
<evidence type="ECO:0000256" key="5">
    <source>
        <dbReference type="ARBA" id="ARBA00022692"/>
    </source>
</evidence>
<feature type="transmembrane region" description="Helical" evidence="10">
    <location>
        <begin position="66"/>
        <end position="93"/>
    </location>
</feature>
<comment type="caution">
    <text evidence="11">The sequence shown here is derived from an EMBL/GenBank/DDBJ whole genome shotgun (WGS) entry which is preliminary data.</text>
</comment>
<name>A0A7V2B0E3_RHOMR</name>
<evidence type="ECO:0000256" key="3">
    <source>
        <dbReference type="ARBA" id="ARBA00021717"/>
    </source>
</evidence>
<keyword evidence="4 10" id="KW-1003">Cell membrane</keyword>
<evidence type="ECO:0000256" key="8">
    <source>
        <dbReference type="ARBA" id="ARBA00023143"/>
    </source>
</evidence>
<keyword evidence="7 10" id="KW-0472">Membrane</keyword>